<comment type="caution">
    <text evidence="14">The sequence shown here is derived from an EMBL/GenBank/DDBJ whole genome shotgun (WGS) entry which is preliminary data.</text>
</comment>
<dbReference type="GO" id="GO:0006275">
    <property type="term" value="P:regulation of DNA replication"/>
    <property type="evidence" value="ECO:0007669"/>
    <property type="project" value="UniProtKB-UniRule"/>
</dbReference>
<evidence type="ECO:0000259" key="13">
    <source>
        <dbReference type="SMART" id="SM00760"/>
    </source>
</evidence>
<dbReference type="InterPro" id="IPR020591">
    <property type="entry name" value="Chromosome_initiator_DnaA-like"/>
</dbReference>
<organism evidence="14 15">
    <name type="scientific">Candidatus Shapirobacteria bacterium CG09_land_8_20_14_0_10_47_13</name>
    <dbReference type="NCBI Taxonomy" id="1974481"/>
    <lineage>
        <taxon>Bacteria</taxon>
        <taxon>Candidatus Shapironibacteriota</taxon>
    </lineage>
</organism>
<dbReference type="Gene3D" id="3.30.300.180">
    <property type="match status" value="1"/>
</dbReference>
<dbReference type="Pfam" id="PF11638">
    <property type="entry name" value="DnaA_N"/>
    <property type="match status" value="1"/>
</dbReference>
<dbReference type="HAMAP" id="MF_00377">
    <property type="entry name" value="DnaA_bact"/>
    <property type="match status" value="1"/>
</dbReference>
<dbReference type="InterPro" id="IPR013159">
    <property type="entry name" value="DnaA_C"/>
</dbReference>
<dbReference type="GO" id="GO:0008289">
    <property type="term" value="F:lipid binding"/>
    <property type="evidence" value="ECO:0007669"/>
    <property type="project" value="UniProtKB-KW"/>
</dbReference>
<sequence length="462" mass="51859">MDKEKVWQTVLENLKLNLSSANFATWFPQTFVTGFKKIAANRQITEIGCPNLFARNTIENRYYGLIKTALDQATGMKNDVVFTVKQSSRPPFAKATVGQASQKEQPLFEGIEERPEVKEAVASIGLRPDFNFETFAVSSTNQMAHAAAQAVAQSPGKAYNPLFLYGGVGVGKTHLMQAIGNAVLSRHPRTKIISCTGEEFTNEIVDAIRKKTTDDFKQKYRTAKILMVDDIQFIAGKEKIQEEFFHTFNAILRVGGQIVLTSDRRPEEISKLEDRLRSRFEGGLTIDIQPPDFELRTAILLIKAQQRGIKMPMDVAQLIAGNITSIRRMEGFLTRLSSEIQMKNIPISPELVQALLGQASQASLPKKLVKPKEMVKSVAFYFNLKVGDLTGPKRNKIIVVPRQILMYLLRTEFNTPLMEIGQLLGDRDHTTVMHGVDKITKLLPSSEDMRVDIAEIKKRLYA</sequence>
<keyword evidence="2 8" id="KW-0963">Cytoplasm</keyword>
<dbReference type="Gene3D" id="1.10.1750.10">
    <property type="match status" value="1"/>
</dbReference>
<dbReference type="InterPro" id="IPR010921">
    <property type="entry name" value="Trp_repressor/repl_initiator"/>
</dbReference>
<dbReference type="PANTHER" id="PTHR30050:SF2">
    <property type="entry name" value="CHROMOSOMAL REPLICATION INITIATOR PROTEIN DNAA"/>
    <property type="match status" value="1"/>
</dbReference>
<dbReference type="FunFam" id="3.40.50.300:FF:000668">
    <property type="entry name" value="Chromosomal replication initiator protein DnaA"/>
    <property type="match status" value="1"/>
</dbReference>
<evidence type="ECO:0000256" key="2">
    <source>
        <dbReference type="ARBA" id="ARBA00022490"/>
    </source>
</evidence>
<evidence type="ECO:0000256" key="1">
    <source>
        <dbReference type="ARBA" id="ARBA00006583"/>
    </source>
</evidence>
<dbReference type="GO" id="GO:0005524">
    <property type="term" value="F:ATP binding"/>
    <property type="evidence" value="ECO:0007669"/>
    <property type="project" value="UniProtKB-UniRule"/>
</dbReference>
<evidence type="ECO:0000313" key="14">
    <source>
        <dbReference type="EMBL" id="PIS14199.1"/>
    </source>
</evidence>
<feature type="domain" description="AAA+ ATPase" evidence="12">
    <location>
        <begin position="158"/>
        <end position="346"/>
    </location>
</feature>
<evidence type="ECO:0000256" key="3">
    <source>
        <dbReference type="ARBA" id="ARBA00022705"/>
    </source>
</evidence>
<name>A0A2H0WQL9_9BACT</name>
<dbReference type="InterPro" id="IPR038454">
    <property type="entry name" value="DnaA_N_sf"/>
</dbReference>
<evidence type="ECO:0000256" key="8">
    <source>
        <dbReference type="HAMAP-Rule" id="MF_00377"/>
    </source>
</evidence>
<dbReference type="GO" id="GO:0005737">
    <property type="term" value="C:cytoplasm"/>
    <property type="evidence" value="ECO:0007669"/>
    <property type="project" value="UniProtKB-SubCell"/>
</dbReference>
<comment type="function">
    <text evidence="8 10">Plays an essential role in the initiation and regulation of chromosomal replication. ATP-DnaA binds to the origin of replication (oriC) to initiate formation of the DNA replication initiation complex once per cell cycle. Binds the DnaA box (a 9 base pair repeat at the origin) and separates the double-stranded (ds)DNA. Forms a right-handed helical filament on oriC DNA; dsDNA binds to the exterior of the filament while single-stranded (ss)DNA is stabiized in the filament's interior. The ATP-DnaA-oriC complex binds and stabilizes one strand of the AT-rich DNA unwinding element (DUE), permitting loading of DNA polymerase. After initiation quickly degrades to an ADP-DnaA complex that is not apt for DNA replication. Binds acidic phospholipids.</text>
</comment>
<proteinExistence type="inferred from homology"/>
<comment type="similarity">
    <text evidence="1 8 11">Belongs to the DnaA family.</text>
</comment>
<dbReference type="GO" id="GO:0003688">
    <property type="term" value="F:DNA replication origin binding"/>
    <property type="evidence" value="ECO:0007669"/>
    <property type="project" value="UniProtKB-UniRule"/>
</dbReference>
<dbReference type="Pfam" id="PF00308">
    <property type="entry name" value="Bac_DnaA"/>
    <property type="match status" value="1"/>
</dbReference>
<dbReference type="GO" id="GO:0006270">
    <property type="term" value="P:DNA replication initiation"/>
    <property type="evidence" value="ECO:0007669"/>
    <property type="project" value="UniProtKB-UniRule"/>
</dbReference>
<keyword evidence="3 8" id="KW-0235">DNA replication</keyword>
<dbReference type="PRINTS" id="PR00051">
    <property type="entry name" value="DNAA"/>
</dbReference>
<dbReference type="GO" id="GO:0005886">
    <property type="term" value="C:plasma membrane"/>
    <property type="evidence" value="ECO:0007669"/>
    <property type="project" value="TreeGrafter"/>
</dbReference>
<dbReference type="SUPFAM" id="SSF48295">
    <property type="entry name" value="TrpR-like"/>
    <property type="match status" value="1"/>
</dbReference>
<evidence type="ECO:0000256" key="9">
    <source>
        <dbReference type="NCBIfam" id="TIGR00362"/>
    </source>
</evidence>
<feature type="binding site" evidence="8">
    <location>
        <position position="173"/>
    </location>
    <ligand>
        <name>ATP</name>
        <dbReference type="ChEBI" id="CHEBI:30616"/>
    </ligand>
</feature>
<comment type="subcellular location">
    <subcellularLocation>
        <location evidence="8">Cytoplasm</location>
    </subcellularLocation>
</comment>
<dbReference type="AlphaFoldDB" id="A0A2H0WQL9"/>
<dbReference type="InterPro" id="IPR027417">
    <property type="entry name" value="P-loop_NTPase"/>
</dbReference>
<feature type="region of interest" description="Domain IV, binds dsDNA" evidence="8">
    <location>
        <begin position="341"/>
        <end position="462"/>
    </location>
</feature>
<protein>
    <recommendedName>
        <fullName evidence="8 9">Chromosomal replication initiator protein DnaA</fullName>
    </recommendedName>
</protein>
<dbReference type="Pfam" id="PF08299">
    <property type="entry name" value="Bac_DnaA_C"/>
    <property type="match status" value="1"/>
</dbReference>
<comment type="caution">
    <text evidence="8">Lacks conserved residue(s) required for the propagation of feature annotation.</text>
</comment>
<keyword evidence="4 8" id="KW-0547">Nucleotide-binding</keyword>
<reference evidence="15" key="1">
    <citation type="submission" date="2017-09" db="EMBL/GenBank/DDBJ databases">
        <title>Depth-based differentiation of microbial function through sediment-hosted aquifers and enrichment of novel symbionts in the deep terrestrial subsurface.</title>
        <authorList>
            <person name="Probst A.J."/>
            <person name="Ladd B."/>
            <person name="Jarett J.K."/>
            <person name="Geller-Mcgrath D.E."/>
            <person name="Sieber C.M.K."/>
            <person name="Emerson J.B."/>
            <person name="Anantharaman K."/>
            <person name="Thomas B.C."/>
            <person name="Malmstrom R."/>
            <person name="Stieglmeier M."/>
            <person name="Klingl A."/>
            <person name="Woyke T."/>
            <person name="Ryan C.M."/>
            <person name="Banfield J.F."/>
        </authorList>
    </citation>
    <scope>NUCLEOTIDE SEQUENCE [LARGE SCALE GENOMIC DNA]</scope>
</reference>
<dbReference type="Gene3D" id="3.40.50.300">
    <property type="entry name" value="P-loop containing nucleotide triphosphate hydrolases"/>
    <property type="match status" value="1"/>
</dbReference>
<dbReference type="CDD" id="cd06571">
    <property type="entry name" value="Bac_DnaA_C"/>
    <property type="match status" value="1"/>
</dbReference>
<evidence type="ECO:0000256" key="6">
    <source>
        <dbReference type="ARBA" id="ARBA00023121"/>
    </source>
</evidence>
<dbReference type="NCBIfam" id="TIGR00362">
    <property type="entry name" value="DnaA"/>
    <property type="match status" value="1"/>
</dbReference>
<evidence type="ECO:0000259" key="12">
    <source>
        <dbReference type="SMART" id="SM00382"/>
    </source>
</evidence>
<comment type="domain">
    <text evidence="8">Domain I is involved in oligomerization and binding regulators, domain II is flexibile and of varying length in different bacteria, domain III forms the AAA+ region, while domain IV binds dsDNA.</text>
</comment>
<keyword evidence="5 8" id="KW-0067">ATP-binding</keyword>
<dbReference type="InterPro" id="IPR018312">
    <property type="entry name" value="Chromosome_initiator_DnaA_CS"/>
</dbReference>
<accession>A0A2H0WQL9</accession>
<gene>
    <name evidence="8 14" type="primary">dnaA</name>
    <name evidence="14" type="ORF">COT65_00160</name>
</gene>
<feature type="binding site" evidence="8">
    <location>
        <position position="171"/>
    </location>
    <ligand>
        <name>ATP</name>
        <dbReference type="ChEBI" id="CHEBI:30616"/>
    </ligand>
</feature>
<evidence type="ECO:0000256" key="5">
    <source>
        <dbReference type="ARBA" id="ARBA00022840"/>
    </source>
</evidence>
<dbReference type="SMART" id="SM00382">
    <property type="entry name" value="AAA"/>
    <property type="match status" value="1"/>
</dbReference>
<evidence type="ECO:0000256" key="4">
    <source>
        <dbReference type="ARBA" id="ARBA00022741"/>
    </source>
</evidence>
<dbReference type="Proteomes" id="UP000230033">
    <property type="component" value="Unassembled WGS sequence"/>
</dbReference>
<dbReference type="InterPro" id="IPR024633">
    <property type="entry name" value="DnaA_N_dom"/>
</dbReference>
<dbReference type="Gene3D" id="1.10.8.60">
    <property type="match status" value="1"/>
</dbReference>
<dbReference type="InterPro" id="IPR003593">
    <property type="entry name" value="AAA+_ATPase"/>
</dbReference>
<dbReference type="EMBL" id="PEZJ01000003">
    <property type="protein sequence ID" value="PIS14199.1"/>
    <property type="molecule type" value="Genomic_DNA"/>
</dbReference>
<dbReference type="InterPro" id="IPR013317">
    <property type="entry name" value="DnaA_dom"/>
</dbReference>
<feature type="binding site" evidence="8">
    <location>
        <position position="172"/>
    </location>
    <ligand>
        <name>ATP</name>
        <dbReference type="ChEBI" id="CHEBI:30616"/>
    </ligand>
</feature>
<feature type="binding site" evidence="8">
    <location>
        <position position="169"/>
    </location>
    <ligand>
        <name>ATP</name>
        <dbReference type="ChEBI" id="CHEBI:30616"/>
    </ligand>
</feature>
<evidence type="ECO:0000256" key="10">
    <source>
        <dbReference type="RuleBase" id="RU000577"/>
    </source>
</evidence>
<dbReference type="InterPro" id="IPR001957">
    <property type="entry name" value="Chromosome_initiator_DnaA"/>
</dbReference>
<dbReference type="PANTHER" id="PTHR30050">
    <property type="entry name" value="CHROMOSOMAL REPLICATION INITIATOR PROTEIN DNAA"/>
    <property type="match status" value="1"/>
</dbReference>
<keyword evidence="7 8" id="KW-0238">DNA-binding</keyword>
<dbReference type="CDD" id="cd00009">
    <property type="entry name" value="AAA"/>
    <property type="match status" value="1"/>
</dbReference>
<dbReference type="PROSITE" id="PS01008">
    <property type="entry name" value="DNAA"/>
    <property type="match status" value="1"/>
</dbReference>
<feature type="domain" description="Chromosomal replication initiator DnaA C-terminal" evidence="13">
    <location>
        <begin position="370"/>
        <end position="439"/>
    </location>
</feature>
<dbReference type="SMART" id="SM00760">
    <property type="entry name" value="Bac_DnaA_C"/>
    <property type="match status" value="1"/>
</dbReference>
<evidence type="ECO:0000313" key="15">
    <source>
        <dbReference type="Proteomes" id="UP000230033"/>
    </source>
</evidence>
<dbReference type="SUPFAM" id="SSF52540">
    <property type="entry name" value="P-loop containing nucleoside triphosphate hydrolases"/>
    <property type="match status" value="1"/>
</dbReference>
<comment type="subunit">
    <text evidence="8">Oligomerizes as a right-handed, spiral filament on DNA at oriC.</text>
</comment>
<feature type="region of interest" description="Domain I, interacts with DnaA modulators" evidence="8">
    <location>
        <begin position="1"/>
        <end position="88"/>
    </location>
</feature>
<keyword evidence="6 8" id="KW-0446">Lipid-binding</keyword>
<evidence type="ECO:0000256" key="7">
    <source>
        <dbReference type="ARBA" id="ARBA00023125"/>
    </source>
</evidence>
<evidence type="ECO:0000256" key="11">
    <source>
        <dbReference type="RuleBase" id="RU004227"/>
    </source>
</evidence>